<dbReference type="AlphaFoldDB" id="A0A8B9T263"/>
<proteinExistence type="predicted"/>
<name>A0A8B9T263_ANAPL</name>
<evidence type="ECO:0000313" key="1">
    <source>
        <dbReference type="Ensembl" id="ENSAPLP00020014878.1"/>
    </source>
</evidence>
<organism evidence="1 2">
    <name type="scientific">Anas platyrhynchos</name>
    <name type="common">Mallard</name>
    <name type="synonym">Anas boschas</name>
    <dbReference type="NCBI Taxonomy" id="8839"/>
    <lineage>
        <taxon>Eukaryota</taxon>
        <taxon>Metazoa</taxon>
        <taxon>Chordata</taxon>
        <taxon>Craniata</taxon>
        <taxon>Vertebrata</taxon>
        <taxon>Euteleostomi</taxon>
        <taxon>Archelosauria</taxon>
        <taxon>Archosauria</taxon>
        <taxon>Dinosauria</taxon>
        <taxon>Saurischia</taxon>
        <taxon>Theropoda</taxon>
        <taxon>Coelurosauria</taxon>
        <taxon>Aves</taxon>
        <taxon>Neognathae</taxon>
        <taxon>Galloanserae</taxon>
        <taxon>Anseriformes</taxon>
        <taxon>Anatidae</taxon>
        <taxon>Anatinae</taxon>
        <taxon>Anas</taxon>
    </lineage>
</organism>
<dbReference type="InterPro" id="IPR036265">
    <property type="entry name" value="HIT-like_sf"/>
</dbReference>
<dbReference type="InterPro" id="IPR001310">
    <property type="entry name" value="Histidine_triad_HIT"/>
</dbReference>
<reference evidence="1" key="1">
    <citation type="submission" date="2025-08" db="UniProtKB">
        <authorList>
            <consortium name="Ensembl"/>
        </authorList>
    </citation>
    <scope>IDENTIFICATION</scope>
</reference>
<evidence type="ECO:0000313" key="2">
    <source>
        <dbReference type="Proteomes" id="UP000694400"/>
    </source>
</evidence>
<dbReference type="PANTHER" id="PTHR23089">
    <property type="entry name" value="HISTIDINE TRIAD HIT PROTEIN"/>
    <property type="match status" value="1"/>
</dbReference>
<sequence length="134" mass="14248">MADGIVRAQAAWPGGGAAAAFGEVACKGKEVPANVLREDERSWTRSALRSVIVRLRLQCFFLVLPEKVVVRLCEAEDSGGPLLGRFVVVGKKCAANLDLTNGFRMAVNAHPRALQTIALEALGGPVGLRLPKTI</sequence>
<dbReference type="Ensembl" id="ENSAPLT00020016032.1">
    <property type="protein sequence ID" value="ENSAPLP00020014878.1"/>
    <property type="gene ID" value="ENSAPLG00020010811.1"/>
</dbReference>
<accession>A0A8B9T263</accession>
<dbReference type="Gene3D" id="3.30.428.10">
    <property type="entry name" value="HIT-like"/>
    <property type="match status" value="1"/>
</dbReference>
<reference evidence="1" key="2">
    <citation type="submission" date="2025-09" db="UniProtKB">
        <authorList>
            <consortium name="Ensembl"/>
        </authorList>
    </citation>
    <scope>IDENTIFICATION</scope>
</reference>
<dbReference type="SUPFAM" id="SSF54197">
    <property type="entry name" value="HIT-like"/>
    <property type="match status" value="1"/>
</dbReference>
<protein>
    <submittedName>
        <fullName evidence="1">Uncharacterized protein</fullName>
    </submittedName>
</protein>
<dbReference type="Proteomes" id="UP000694400">
    <property type="component" value="Unassembled WGS sequence"/>
</dbReference>